<reference evidence="2 3" key="1">
    <citation type="journal article" date="2015" name="Genome Announc.">
        <title>Complete Genome Sequence of Clavibacter michiganensis subsp. insidiosus R1-1 Using PacBio Single-Molecule Real-Time Technology.</title>
        <authorList>
            <person name="Lu Y."/>
            <person name="Samac D.A."/>
            <person name="Glazebrook J."/>
            <person name="Ishimaru C.A."/>
        </authorList>
    </citation>
    <scope>NUCLEOTIDE SEQUENCE [LARGE SCALE GENOMIC DNA]</scope>
    <source>
        <strain evidence="2 3">R1-1</strain>
        <plasmid evidence="2 3">pCI3</plasmid>
    </source>
</reference>
<name>A0A0D5CMA9_9MICO</name>
<feature type="region of interest" description="Disordered" evidence="1">
    <location>
        <begin position="122"/>
        <end position="144"/>
    </location>
</feature>
<evidence type="ECO:0000313" key="2">
    <source>
        <dbReference type="EMBL" id="AJW80733.1"/>
    </source>
</evidence>
<dbReference type="PATRIC" id="fig|33014.5.peg.3315"/>
<evidence type="ECO:0000313" key="3">
    <source>
        <dbReference type="Proteomes" id="UP000032604"/>
    </source>
</evidence>
<dbReference type="RefSeq" id="WP_045531001.1">
    <property type="nucleotide sequence ID" value="NZ_CP011046.1"/>
</dbReference>
<accession>A0A0D5CMA9</accession>
<dbReference type="Proteomes" id="UP000032604">
    <property type="component" value="Plasmid pCI3"/>
</dbReference>
<gene>
    <name evidence="2" type="ORF">VO01_15980</name>
</gene>
<dbReference type="AlphaFoldDB" id="A0A0D5CMA9"/>
<proteinExistence type="predicted"/>
<keyword evidence="2" id="KW-0614">Plasmid</keyword>
<protein>
    <submittedName>
        <fullName evidence="2">Uncharacterized protein</fullName>
    </submittedName>
</protein>
<dbReference type="HOGENOM" id="CLU_1164259_0_0_11"/>
<geneLocation type="plasmid" evidence="2 3">
    <name>pCI3</name>
</geneLocation>
<organism evidence="2 3">
    <name type="scientific">Clavibacter michiganensis subsp. insidiosus</name>
    <dbReference type="NCBI Taxonomy" id="33014"/>
    <lineage>
        <taxon>Bacteria</taxon>
        <taxon>Bacillati</taxon>
        <taxon>Actinomycetota</taxon>
        <taxon>Actinomycetes</taxon>
        <taxon>Micrococcales</taxon>
        <taxon>Microbacteriaceae</taxon>
        <taxon>Clavibacter</taxon>
    </lineage>
</organism>
<dbReference type="KEGG" id="cmh:VO01_15980"/>
<dbReference type="EMBL" id="CP011046">
    <property type="protein sequence ID" value="AJW80733.1"/>
    <property type="molecule type" value="Genomic_DNA"/>
</dbReference>
<dbReference type="OrthoDB" id="5125919at2"/>
<evidence type="ECO:0000256" key="1">
    <source>
        <dbReference type="SAM" id="MobiDB-lite"/>
    </source>
</evidence>
<sequence length="232" mass="24558">MSSIRRTRTTRTKHSILTAFTIGTVTSLGLALGTPVAGAFAIGNPTTAEARVAHSIESGHLFDDMESGKISEADIIRAAGTGFDVGGRHFGKWIDLSETERVDLEAKTQDLRANLAADPELMASKQGAESTSPATQSSPTASSPIEESKHWWNHLIHWFTIHLNNGAVRSIIAGAAGFGGFALCSTLDLSRASCALVGAFFAGGSELLRTSSICNGRGISIPIPDTWHSHCR</sequence>
<feature type="compositionally biased region" description="Low complexity" evidence="1">
    <location>
        <begin position="128"/>
        <end position="144"/>
    </location>
</feature>